<dbReference type="CDD" id="cd09805">
    <property type="entry name" value="type2_17beta_HSD-like_SDR_c"/>
    <property type="match status" value="1"/>
</dbReference>
<organism evidence="5 6">
    <name type="scientific">Chrysochloris asiatica</name>
    <name type="common">Cape golden mole</name>
    <dbReference type="NCBI Taxonomy" id="185453"/>
    <lineage>
        <taxon>Eukaryota</taxon>
        <taxon>Metazoa</taxon>
        <taxon>Chordata</taxon>
        <taxon>Craniata</taxon>
        <taxon>Vertebrata</taxon>
        <taxon>Euteleostomi</taxon>
        <taxon>Mammalia</taxon>
        <taxon>Eutheria</taxon>
        <taxon>Afrotheria</taxon>
        <taxon>Chrysochloridae</taxon>
        <taxon>Chrysochlorinae</taxon>
        <taxon>Chrysochloris</taxon>
    </lineage>
</organism>
<feature type="transmembrane region" description="Helical" evidence="4">
    <location>
        <begin position="12"/>
        <end position="28"/>
    </location>
</feature>
<dbReference type="InterPro" id="IPR002347">
    <property type="entry name" value="SDR_fam"/>
</dbReference>
<keyword evidence="4" id="KW-0812">Transmembrane</keyword>
<dbReference type="Gene3D" id="3.40.50.720">
    <property type="entry name" value="NAD(P)-binding Rossmann-like Domain"/>
    <property type="match status" value="1"/>
</dbReference>
<evidence type="ECO:0000313" key="6">
    <source>
        <dbReference type="RefSeq" id="XP_006860359.1"/>
    </source>
</evidence>
<dbReference type="GO" id="GO:0008202">
    <property type="term" value="P:steroid metabolic process"/>
    <property type="evidence" value="ECO:0007669"/>
    <property type="project" value="TreeGrafter"/>
</dbReference>
<evidence type="ECO:0000256" key="2">
    <source>
        <dbReference type="ARBA" id="ARBA00023002"/>
    </source>
</evidence>
<accession>A0A9B0TH71</accession>
<protein>
    <submittedName>
        <fullName evidence="6">Estradiol 17-beta-dehydrogenase 2</fullName>
    </submittedName>
</protein>
<feature type="transmembrane region" description="Helical" evidence="4">
    <location>
        <begin position="40"/>
        <end position="65"/>
    </location>
</feature>
<keyword evidence="5" id="KW-1185">Reference proteome</keyword>
<dbReference type="SUPFAM" id="SSF51735">
    <property type="entry name" value="NAD(P)-binding Rossmann-fold domains"/>
    <property type="match status" value="1"/>
</dbReference>
<evidence type="ECO:0000256" key="1">
    <source>
        <dbReference type="ARBA" id="ARBA00006484"/>
    </source>
</evidence>
<dbReference type="InterPro" id="IPR020904">
    <property type="entry name" value="Sc_DH/Rdtase_CS"/>
</dbReference>
<keyword evidence="2" id="KW-0560">Oxidoreductase</keyword>
<keyword evidence="4" id="KW-1133">Transmembrane helix</keyword>
<evidence type="ECO:0000313" key="5">
    <source>
        <dbReference type="Proteomes" id="UP000504623"/>
    </source>
</evidence>
<dbReference type="RefSeq" id="XP_006860359.1">
    <property type="nucleotide sequence ID" value="XM_006860297.1"/>
</dbReference>
<dbReference type="GO" id="GO:0004303">
    <property type="term" value="F:estradiol 17-beta-dehydrogenase [NAD(P)+] activity"/>
    <property type="evidence" value="ECO:0007669"/>
    <property type="project" value="TreeGrafter"/>
</dbReference>
<dbReference type="GeneID" id="102837303"/>
<dbReference type="Proteomes" id="UP000504623">
    <property type="component" value="Unplaced"/>
</dbReference>
<comment type="similarity">
    <text evidence="1 3">Belongs to the short-chain dehydrogenases/reductases (SDR) family.</text>
</comment>
<sequence length="385" mass="42221">MGIVFSEVAAWLYLAVTVALGGTVLCKLEKSPRQVGRGPSYLVGLWGAACLLSLPFYYGVTLFFLSCSLLYSYLAGQELLPVHHKAVLITGCDTGIGHVLSKYLDELGFTVFAGVLNEKGPGAEELRRSCSSRLCVIQLDVTNSTQIREAYSKVLEKVQDRGLWAVINNAGILGFPADGELIPMSDYRQCMAVNFLGAVEVTKTLLPFLRRSKGRLVNVCSMAAGVPLQKLAAYSSSKAALMMFSGVLRQELSKWGVKVIIIQPGAFKTNIAGTNEMWNKLEKNLLDALDPEVQKDYGRDYVLALRNFVRSLPLMCSSDFSPLLLDISHAVSAKSPFAVYTPGKGCYLWICLASFLPASVFDFLKKIELGFFKKMKNGKHTALQK</sequence>
<reference evidence="6" key="1">
    <citation type="submission" date="2025-08" db="UniProtKB">
        <authorList>
            <consortium name="RefSeq"/>
        </authorList>
    </citation>
    <scope>IDENTIFICATION</scope>
    <source>
        <tissue evidence="6">Spleen</tissue>
    </source>
</reference>
<proteinExistence type="inferred from homology"/>
<dbReference type="PRINTS" id="PR00080">
    <property type="entry name" value="SDRFAMILY"/>
</dbReference>
<dbReference type="OrthoDB" id="9876299at2759"/>
<dbReference type="PRINTS" id="PR00081">
    <property type="entry name" value="GDHRDH"/>
</dbReference>
<dbReference type="AlphaFoldDB" id="A0A9B0TH71"/>
<dbReference type="Pfam" id="PF00106">
    <property type="entry name" value="adh_short"/>
    <property type="match status" value="1"/>
</dbReference>
<evidence type="ECO:0000256" key="4">
    <source>
        <dbReference type="SAM" id="Phobius"/>
    </source>
</evidence>
<dbReference type="CTD" id="3294"/>
<dbReference type="PROSITE" id="PS00061">
    <property type="entry name" value="ADH_SHORT"/>
    <property type="match status" value="1"/>
</dbReference>
<dbReference type="PANTHER" id="PTHR43313">
    <property type="entry name" value="SHORT-CHAIN DEHYDROGENASE/REDUCTASE FAMILY 9C"/>
    <property type="match status" value="1"/>
</dbReference>
<name>A0A9B0TH71_CHRAS</name>
<keyword evidence="4" id="KW-0472">Membrane</keyword>
<dbReference type="InterPro" id="IPR036291">
    <property type="entry name" value="NAD(P)-bd_dom_sf"/>
</dbReference>
<dbReference type="PANTHER" id="PTHR43313:SF3">
    <property type="entry name" value="17-BETA-HYDROXYSTEROID DEHYDROGENASE TYPE 2"/>
    <property type="match status" value="1"/>
</dbReference>
<gene>
    <name evidence="6" type="primary">HSD17B2</name>
</gene>
<evidence type="ECO:0000256" key="3">
    <source>
        <dbReference type="RuleBase" id="RU000363"/>
    </source>
</evidence>
<dbReference type="GO" id="GO:0047035">
    <property type="term" value="F:testosterone dehydrogenase (NAD+) activity"/>
    <property type="evidence" value="ECO:0007669"/>
    <property type="project" value="TreeGrafter"/>
</dbReference>